<dbReference type="AlphaFoldDB" id="A0A975GVD9"/>
<evidence type="ECO:0000313" key="1">
    <source>
        <dbReference type="EMBL" id="QTC91302.1"/>
    </source>
</evidence>
<dbReference type="EMBL" id="CP062222">
    <property type="protein sequence ID" value="QTC91302.1"/>
    <property type="molecule type" value="Genomic_DNA"/>
</dbReference>
<gene>
    <name evidence="1" type="ORF">IFJ75_19240</name>
</gene>
<dbReference type="CDD" id="cd14789">
    <property type="entry name" value="Tiki"/>
    <property type="match status" value="1"/>
</dbReference>
<name>A0A975GVD9_9CAUL</name>
<dbReference type="Pfam" id="PF01963">
    <property type="entry name" value="TraB_PrgY_gumN"/>
    <property type="match status" value="1"/>
</dbReference>
<dbReference type="InterPro" id="IPR047111">
    <property type="entry name" value="YbaP-like"/>
</dbReference>
<evidence type="ECO:0000313" key="2">
    <source>
        <dbReference type="Proteomes" id="UP000663918"/>
    </source>
</evidence>
<proteinExistence type="predicted"/>
<dbReference type="Proteomes" id="UP000663918">
    <property type="component" value="Chromosome"/>
</dbReference>
<organism evidence="1 2">
    <name type="scientific">Brevundimonas goettingensis</name>
    <dbReference type="NCBI Taxonomy" id="2774190"/>
    <lineage>
        <taxon>Bacteria</taxon>
        <taxon>Pseudomonadati</taxon>
        <taxon>Pseudomonadota</taxon>
        <taxon>Alphaproteobacteria</taxon>
        <taxon>Caulobacterales</taxon>
        <taxon>Caulobacteraceae</taxon>
        <taxon>Brevundimonas</taxon>
    </lineage>
</organism>
<dbReference type="PANTHER" id="PTHR40590">
    <property type="entry name" value="CYTOPLASMIC PROTEIN-RELATED"/>
    <property type="match status" value="1"/>
</dbReference>
<dbReference type="InterPro" id="IPR002816">
    <property type="entry name" value="TraB/PrgY/GumN_fam"/>
</dbReference>
<dbReference type="RefSeq" id="WP_207870476.1">
    <property type="nucleotide sequence ID" value="NZ_CP062222.1"/>
</dbReference>
<reference evidence="1" key="1">
    <citation type="submission" date="2020-09" db="EMBL/GenBank/DDBJ databases">
        <title>Brevundimonas sp. LVF2 isolated from a puddle in Goettingen, Germany.</title>
        <authorList>
            <person name="Friedrich I."/>
            <person name="Klassen A."/>
            <person name="Hannes N."/>
            <person name="Schneider D."/>
            <person name="Hertel R."/>
            <person name="Daniel R."/>
        </authorList>
    </citation>
    <scope>NUCLEOTIDE SEQUENCE</scope>
    <source>
        <strain evidence="1">LVF2</strain>
    </source>
</reference>
<keyword evidence="2" id="KW-1185">Reference proteome</keyword>
<dbReference type="KEGG" id="bgoe:IFJ75_19240"/>
<dbReference type="PANTHER" id="PTHR40590:SF1">
    <property type="entry name" value="CYTOPLASMIC PROTEIN"/>
    <property type="match status" value="1"/>
</dbReference>
<accession>A0A975GVD9</accession>
<sequence>MTLRQPPKAAPVARLAKLAAGTALGLALVAALLAPWVGKAHAEAPVAPVAVAAEPASSAGPALWVVKDADSTIYLFGTVHVLRPNTQWESPAVTAAFNSASDIWFEISNPDDVAAIVPLIQQYGVSPATPLSSRLTAEEFKQLDSAARVLGVSGAQMDIFRPWYAGLTLSLAPLKKAGYDPASGVELTLKARAEAEGKPIHGFETIEKQVLLLANLPEDIQLEFLRSTLKDYDDASTELDAMVDAWSSGDVARLNSVTNQDMKVEAPDIYKALLTDRNVGFADQIQTLLAGSGTAFVAVGAAHLAGDDSVQAMLEARGIEVERE</sequence>
<protein>
    <submittedName>
        <fullName evidence="1">TraB/GumN family protein</fullName>
    </submittedName>
</protein>